<evidence type="ECO:0000256" key="1">
    <source>
        <dbReference type="SAM" id="MobiDB-lite"/>
    </source>
</evidence>
<gene>
    <name evidence="3" type="ORF">JZ751_029852</name>
</gene>
<keyword evidence="4" id="KW-1185">Reference proteome</keyword>
<dbReference type="EMBL" id="JAFBMS010000096">
    <property type="protein sequence ID" value="KAG9337084.1"/>
    <property type="molecule type" value="Genomic_DNA"/>
</dbReference>
<evidence type="ECO:0000313" key="4">
    <source>
        <dbReference type="Proteomes" id="UP000824540"/>
    </source>
</evidence>
<feature type="compositionally biased region" description="Basic residues" evidence="1">
    <location>
        <begin position="321"/>
        <end position="332"/>
    </location>
</feature>
<feature type="signal peptide" evidence="2">
    <location>
        <begin position="1"/>
        <end position="35"/>
    </location>
</feature>
<evidence type="ECO:0000256" key="2">
    <source>
        <dbReference type="SAM" id="SignalP"/>
    </source>
</evidence>
<dbReference type="PROSITE" id="PS51257">
    <property type="entry name" value="PROKAR_LIPOPROTEIN"/>
    <property type="match status" value="1"/>
</dbReference>
<dbReference type="AlphaFoldDB" id="A0A8T2NAW6"/>
<evidence type="ECO:0000313" key="3">
    <source>
        <dbReference type="EMBL" id="KAG9337084.1"/>
    </source>
</evidence>
<comment type="caution">
    <text evidence="3">The sequence shown here is derived from an EMBL/GenBank/DDBJ whole genome shotgun (WGS) entry which is preliminary data.</text>
</comment>
<dbReference type="Proteomes" id="UP000824540">
    <property type="component" value="Unassembled WGS sequence"/>
</dbReference>
<evidence type="ECO:0008006" key="5">
    <source>
        <dbReference type="Google" id="ProtNLM"/>
    </source>
</evidence>
<name>A0A8T2NAW6_9TELE</name>
<accession>A0A8T2NAW6</accession>
<organism evidence="3 4">
    <name type="scientific">Albula glossodonta</name>
    <name type="common">roundjaw bonefish</name>
    <dbReference type="NCBI Taxonomy" id="121402"/>
    <lineage>
        <taxon>Eukaryota</taxon>
        <taxon>Metazoa</taxon>
        <taxon>Chordata</taxon>
        <taxon>Craniata</taxon>
        <taxon>Vertebrata</taxon>
        <taxon>Euteleostomi</taxon>
        <taxon>Actinopterygii</taxon>
        <taxon>Neopterygii</taxon>
        <taxon>Teleostei</taxon>
        <taxon>Albuliformes</taxon>
        <taxon>Albulidae</taxon>
        <taxon>Albula</taxon>
    </lineage>
</organism>
<reference evidence="3" key="1">
    <citation type="thesis" date="2021" institute="BYU ScholarsArchive" country="Provo, UT, USA">
        <title>Applications of and Algorithms for Genome Assembly and Genomic Analyses with an Emphasis on Marine Teleosts.</title>
        <authorList>
            <person name="Pickett B.D."/>
        </authorList>
    </citation>
    <scope>NUCLEOTIDE SEQUENCE</scope>
    <source>
        <strain evidence="3">HI-2016</strain>
    </source>
</reference>
<keyword evidence="2" id="KW-0732">Signal</keyword>
<proteinExistence type="predicted"/>
<protein>
    <recommendedName>
        <fullName evidence="5">STAS domain-containing protein</fullName>
    </recommendedName>
</protein>
<feature type="region of interest" description="Disordered" evidence="1">
    <location>
        <begin position="309"/>
        <end position="332"/>
    </location>
</feature>
<feature type="chain" id="PRO_5035880908" description="STAS domain-containing protein" evidence="2">
    <location>
        <begin position="36"/>
        <end position="332"/>
    </location>
</feature>
<sequence>MWTSEARGTALPFAGPLSLGLVVLTSCSPQPKAAAESSQVMLVGPFHPATVLVRVFDVVSQVRLSGTFPQVSDAAVFSQVRILLQLSQVRILLDLSQVSGVGVFSQVRILLDLSQVRFLVGARGLVAQQREAGLSQLKASPSWVTAEDQPLFLAKVFAVPVLHRLPAVAGDSLLLHLLPHAVPANLIGTPADESQDGGILLRCVPHAPAIPRRFFALSRPLRRVLALEPVVLHLQLLVSLSALAHVLRGNVPVRHAGGELRQVLRVHQQDGAGLLRSADHAPAGLYDWLELGFGGPRPQVETHGLPRLAQEEDPGQGRRSTVSRRHRRKALC</sequence>